<sequence length="223" mass="24714">MIPLSQGGRGRERDAIISMSAPVAHAWRAFWCTYLRGRERTAVCVHASTERDPCASRYSHDRRLVHGERMSVAQLGRIYSSVISVLHLILLLSGASAAEIVPRVKKLQLLTEEPSMGCANRAMTARLVRDSALVHAPRTIVPSVLVDTTPCWTARSELLCIEPPCDAPHVGSGEDASAPRKLPLRVSYACPRTPPSQRPWCQLNAIARRRSDVRDRSVRPRPI</sequence>
<dbReference type="EMBL" id="KZ084089">
    <property type="protein sequence ID" value="OSD07014.1"/>
    <property type="molecule type" value="Genomic_DNA"/>
</dbReference>
<dbReference type="Proteomes" id="UP000193067">
    <property type="component" value="Unassembled WGS sequence"/>
</dbReference>
<gene>
    <name evidence="1" type="ORF">PYCCODRAFT_787336</name>
</gene>
<proteinExistence type="predicted"/>
<evidence type="ECO:0000313" key="2">
    <source>
        <dbReference type="Proteomes" id="UP000193067"/>
    </source>
</evidence>
<name>A0A1Y2J2I4_TRAC3</name>
<organism evidence="1 2">
    <name type="scientific">Trametes coccinea (strain BRFM310)</name>
    <name type="common">Pycnoporus coccineus</name>
    <dbReference type="NCBI Taxonomy" id="1353009"/>
    <lineage>
        <taxon>Eukaryota</taxon>
        <taxon>Fungi</taxon>
        <taxon>Dikarya</taxon>
        <taxon>Basidiomycota</taxon>
        <taxon>Agaricomycotina</taxon>
        <taxon>Agaricomycetes</taxon>
        <taxon>Polyporales</taxon>
        <taxon>Polyporaceae</taxon>
        <taxon>Trametes</taxon>
    </lineage>
</organism>
<keyword evidence="2" id="KW-1185">Reference proteome</keyword>
<reference evidence="1 2" key="1">
    <citation type="journal article" date="2015" name="Biotechnol. Biofuels">
        <title>Enhanced degradation of softwood versus hardwood by the white-rot fungus Pycnoporus coccineus.</title>
        <authorList>
            <person name="Couturier M."/>
            <person name="Navarro D."/>
            <person name="Chevret D."/>
            <person name="Henrissat B."/>
            <person name="Piumi F."/>
            <person name="Ruiz-Duenas F.J."/>
            <person name="Martinez A.T."/>
            <person name="Grigoriev I.V."/>
            <person name="Riley R."/>
            <person name="Lipzen A."/>
            <person name="Berrin J.G."/>
            <person name="Master E.R."/>
            <person name="Rosso M.N."/>
        </authorList>
    </citation>
    <scope>NUCLEOTIDE SEQUENCE [LARGE SCALE GENOMIC DNA]</scope>
    <source>
        <strain evidence="1 2">BRFM310</strain>
    </source>
</reference>
<accession>A0A1Y2J2I4</accession>
<protein>
    <submittedName>
        <fullName evidence="1">Uncharacterized protein</fullName>
    </submittedName>
</protein>
<evidence type="ECO:0000313" key="1">
    <source>
        <dbReference type="EMBL" id="OSD07014.1"/>
    </source>
</evidence>
<dbReference type="AlphaFoldDB" id="A0A1Y2J2I4"/>